<dbReference type="Proteomes" id="UP000264120">
    <property type="component" value="Chromosome"/>
</dbReference>
<dbReference type="InterPro" id="IPR024517">
    <property type="entry name" value="Glycogen_phosphorylase_DUF3417"/>
</dbReference>
<evidence type="ECO:0000313" key="7">
    <source>
        <dbReference type="Proteomes" id="UP000264120"/>
    </source>
</evidence>
<dbReference type="EMBL" id="CP023036">
    <property type="protein sequence ID" value="AXY23359.1"/>
    <property type="molecule type" value="Genomic_DNA"/>
</dbReference>
<dbReference type="GO" id="GO:0008184">
    <property type="term" value="F:glycogen phosphorylase activity"/>
    <property type="evidence" value="ECO:0007669"/>
    <property type="project" value="InterPro"/>
</dbReference>
<evidence type="ECO:0000256" key="1">
    <source>
        <dbReference type="ARBA" id="ARBA00001275"/>
    </source>
</evidence>
<evidence type="ECO:0000259" key="5">
    <source>
        <dbReference type="Pfam" id="PF11897"/>
    </source>
</evidence>
<dbReference type="KEGG" id="ksc:CD178_02612"/>
<feature type="modified residue" description="N6-(pyridoxal phosphate)lysine" evidence="4">
    <location>
        <position position="587"/>
    </location>
</feature>
<organism evidence="6 7">
    <name type="scientific">Komagataeibacter saccharivorans</name>
    <dbReference type="NCBI Taxonomy" id="265959"/>
    <lineage>
        <taxon>Bacteria</taxon>
        <taxon>Pseudomonadati</taxon>
        <taxon>Pseudomonadota</taxon>
        <taxon>Alphaproteobacteria</taxon>
        <taxon>Acetobacterales</taxon>
        <taxon>Acetobacteraceae</taxon>
        <taxon>Komagataeibacter</taxon>
    </lineage>
</organism>
<dbReference type="Gene3D" id="3.40.50.2000">
    <property type="entry name" value="Glycogen Phosphorylase B"/>
    <property type="match status" value="3"/>
</dbReference>
<name>A0A347WER6_9PROT</name>
<evidence type="ECO:0000313" key="6">
    <source>
        <dbReference type="EMBL" id="AXY23359.1"/>
    </source>
</evidence>
<reference evidence="6 7" key="1">
    <citation type="submission" date="2017-08" db="EMBL/GenBank/DDBJ databases">
        <title>Complete genome sequence of Gluconacetobacter saccharivorans CV1 isolated from Fermented Vinegar.</title>
        <authorList>
            <person name="Kim S.-Y."/>
        </authorList>
    </citation>
    <scope>NUCLEOTIDE SEQUENCE [LARGE SCALE GENOMIC DNA]</scope>
    <source>
        <strain evidence="6 7">CV1</strain>
    </source>
</reference>
<evidence type="ECO:0000256" key="3">
    <source>
        <dbReference type="ARBA" id="ARBA00022533"/>
    </source>
</evidence>
<feature type="domain" description="DUF3417" evidence="5">
    <location>
        <begin position="2"/>
        <end position="100"/>
    </location>
</feature>
<dbReference type="Pfam" id="PF11897">
    <property type="entry name" value="DUF3417"/>
    <property type="match status" value="1"/>
</dbReference>
<comment type="catalytic activity">
    <reaction evidence="1">
        <text>[(1-&gt;4)-alpha-D-glucosyl](n) + phosphate = [(1-&gt;4)-alpha-D-glucosyl](n-1) + alpha-D-glucose 1-phosphate</text>
        <dbReference type="Rhea" id="RHEA:41732"/>
        <dbReference type="Rhea" id="RHEA-COMP:9584"/>
        <dbReference type="Rhea" id="RHEA-COMP:9586"/>
        <dbReference type="ChEBI" id="CHEBI:15444"/>
        <dbReference type="ChEBI" id="CHEBI:43474"/>
        <dbReference type="ChEBI" id="CHEBI:58601"/>
        <dbReference type="EC" id="2.4.1.1"/>
    </reaction>
</comment>
<dbReference type="PANTHER" id="PTHR42655:SF1">
    <property type="entry name" value="GLYCOGEN PHOSPHORYLASE"/>
    <property type="match status" value="1"/>
</dbReference>
<dbReference type="SUPFAM" id="SSF53756">
    <property type="entry name" value="UDP-Glycosyltransferase/glycogen phosphorylase"/>
    <property type="match status" value="1"/>
</dbReference>
<dbReference type="InterPro" id="IPR011834">
    <property type="entry name" value="Agluc_phsphrylas"/>
</dbReference>
<proteinExistence type="inferred from homology"/>
<protein>
    <submittedName>
        <fullName evidence="6">Carbohydrate phosphorylase</fullName>
    </submittedName>
</protein>
<keyword evidence="7" id="KW-1185">Reference proteome</keyword>
<dbReference type="NCBIfam" id="TIGR02094">
    <property type="entry name" value="more_P_ylases"/>
    <property type="match status" value="1"/>
</dbReference>
<dbReference type="InterPro" id="IPR052182">
    <property type="entry name" value="Glycogen/Maltodextrin_Phosph"/>
</dbReference>
<dbReference type="AlphaFoldDB" id="A0A347WER6"/>
<dbReference type="GO" id="GO:0030170">
    <property type="term" value="F:pyridoxal phosphate binding"/>
    <property type="evidence" value="ECO:0007669"/>
    <property type="project" value="InterPro"/>
</dbReference>
<dbReference type="PIRSF" id="PIRSF000460">
    <property type="entry name" value="Pprylas_GlgP"/>
    <property type="match status" value="1"/>
</dbReference>
<dbReference type="InterPro" id="IPR000811">
    <property type="entry name" value="Glyco_trans_35"/>
</dbReference>
<keyword evidence="3" id="KW-0021">Allosteric enzyme</keyword>
<dbReference type="GO" id="GO:0005975">
    <property type="term" value="P:carbohydrate metabolic process"/>
    <property type="evidence" value="ECO:0007669"/>
    <property type="project" value="InterPro"/>
</dbReference>
<dbReference type="Pfam" id="PF00343">
    <property type="entry name" value="Phosphorylase"/>
    <property type="match status" value="1"/>
</dbReference>
<sequence length="821" mass="90962">MDLALDLHWTWNHATDALWRQLAPDIWDHTRNAWTVLQNTPRHRMRELLETPAFHDLLTSLTQAHADSQQRPAWFETACTMSPAPCIAYFSMEFMLDEALPIYSGGLGNVAGDQLKAASDLGVPVVAVGLLYAQGYFRQELTPDGRQEALYPINDPALLPIRPVLDGGGDRLRLPFQISTGRIWLRAWQVTVGQTTLYLLDTNDPYNPPHIRCITTQLYGGDAELRLRQELVLGIGGWRLLRALGLRPDVCHLNEGHAAFAALERARGLMEDMGIPFMQALTIARAGTIFTTHTAVPAGFDRFAPLLVMSHLAFYASNDLHIDVEDLLALGRGGAPADDMNTPFNMAYLAMRVSGAVNAVSRLHGQVSRALFNPLFPRWPRVQVPIGHVTNGVHVPTWDSAAADALWTRAAGKERWRGALESVEPSVHALPAQELWHCRCLSRAALVAFIATDHSARACFHSGERAQCLPPPVFDPAVMTIGFARRFATYKRPDLLLHDPDRLARILTSAERPVQLVIAGKAHPQDTAGQALIAQWIGFLQRPDVHGRVAFLVDYDMSIARQMVEGMDLWINTPLRPWEACGTSGMKVLVNGGLNVSERDGWWAEAWAPDVGWAIGDGMDEGHDPRRDAHDADSLYTLLEREIVPLFYQRDADGIPQQWVTMMRESMTRLTGRFSANRTVRDYTRDFYLPAAAAYRTRLADNGAKAAAIMHWRESLDRLWHAISLGPVQATAAGDRWHVTVAVTLGPVTPDMVQVQLYADQPEGAPIIVPMTAQAGQASGPVSYSAEVSATRPPSDYTPRVIPHHPDVAIPLEAAHIIWQK</sequence>
<evidence type="ECO:0000256" key="4">
    <source>
        <dbReference type="PIRSR" id="PIRSR000460-1"/>
    </source>
</evidence>
<gene>
    <name evidence="6" type="ORF">CD178_02612</name>
</gene>
<keyword evidence="4" id="KW-0663">Pyridoxal phosphate</keyword>
<accession>A0A347WER6</accession>
<dbReference type="PANTHER" id="PTHR42655">
    <property type="entry name" value="GLYCOGEN PHOSPHORYLASE"/>
    <property type="match status" value="1"/>
</dbReference>
<evidence type="ECO:0000256" key="2">
    <source>
        <dbReference type="ARBA" id="ARBA00006047"/>
    </source>
</evidence>
<comment type="similarity">
    <text evidence="2">Belongs to the glycogen phosphorylase family.</text>
</comment>